<accession>A0ACB9HMC1</accession>
<protein>
    <submittedName>
        <fullName evidence="1">Uncharacterized protein</fullName>
    </submittedName>
</protein>
<evidence type="ECO:0000313" key="1">
    <source>
        <dbReference type="EMBL" id="KAI3796626.1"/>
    </source>
</evidence>
<proteinExistence type="predicted"/>
<dbReference type="Proteomes" id="UP001056120">
    <property type="component" value="Linkage Group LG12"/>
</dbReference>
<comment type="caution">
    <text evidence="1">The sequence shown here is derived from an EMBL/GenBank/DDBJ whole genome shotgun (WGS) entry which is preliminary data.</text>
</comment>
<reference evidence="2" key="1">
    <citation type="journal article" date="2022" name="Mol. Ecol. Resour.">
        <title>The genomes of chicory, endive, great burdock and yacon provide insights into Asteraceae palaeo-polyploidization history and plant inulin production.</title>
        <authorList>
            <person name="Fan W."/>
            <person name="Wang S."/>
            <person name="Wang H."/>
            <person name="Wang A."/>
            <person name="Jiang F."/>
            <person name="Liu H."/>
            <person name="Zhao H."/>
            <person name="Xu D."/>
            <person name="Zhang Y."/>
        </authorList>
    </citation>
    <scope>NUCLEOTIDE SEQUENCE [LARGE SCALE GENOMIC DNA]</scope>
    <source>
        <strain evidence="2">cv. Yunnan</strain>
    </source>
</reference>
<evidence type="ECO:0000313" key="2">
    <source>
        <dbReference type="Proteomes" id="UP001056120"/>
    </source>
</evidence>
<sequence>MTSEYAGRDSLLFLPNTSNRDFPSLLIVASDKMSEINESSKDINIVDNDPKEAVIRKKYGGLLPRKSPLISKDPLTGWLQFDLDPLFKPEISALPGWLPKWLTWTKIQIMPVQWHTLGLGLFASSIAVTHRKMALSNDVCRSRL</sequence>
<dbReference type="EMBL" id="CM042029">
    <property type="protein sequence ID" value="KAI3796626.1"/>
    <property type="molecule type" value="Genomic_DNA"/>
</dbReference>
<keyword evidence="2" id="KW-1185">Reference proteome</keyword>
<organism evidence="1 2">
    <name type="scientific">Smallanthus sonchifolius</name>
    <dbReference type="NCBI Taxonomy" id="185202"/>
    <lineage>
        <taxon>Eukaryota</taxon>
        <taxon>Viridiplantae</taxon>
        <taxon>Streptophyta</taxon>
        <taxon>Embryophyta</taxon>
        <taxon>Tracheophyta</taxon>
        <taxon>Spermatophyta</taxon>
        <taxon>Magnoliopsida</taxon>
        <taxon>eudicotyledons</taxon>
        <taxon>Gunneridae</taxon>
        <taxon>Pentapetalae</taxon>
        <taxon>asterids</taxon>
        <taxon>campanulids</taxon>
        <taxon>Asterales</taxon>
        <taxon>Asteraceae</taxon>
        <taxon>Asteroideae</taxon>
        <taxon>Heliantheae alliance</taxon>
        <taxon>Millerieae</taxon>
        <taxon>Smallanthus</taxon>
    </lineage>
</organism>
<gene>
    <name evidence="1" type="ORF">L1987_39304</name>
</gene>
<reference evidence="1 2" key="2">
    <citation type="journal article" date="2022" name="Mol. Ecol. Resour.">
        <title>The genomes of chicory, endive, great burdock and yacon provide insights into Asteraceae paleo-polyploidization history and plant inulin production.</title>
        <authorList>
            <person name="Fan W."/>
            <person name="Wang S."/>
            <person name="Wang H."/>
            <person name="Wang A."/>
            <person name="Jiang F."/>
            <person name="Liu H."/>
            <person name="Zhao H."/>
            <person name="Xu D."/>
            <person name="Zhang Y."/>
        </authorList>
    </citation>
    <scope>NUCLEOTIDE SEQUENCE [LARGE SCALE GENOMIC DNA]</scope>
    <source>
        <strain evidence="2">cv. Yunnan</strain>
        <tissue evidence="1">Leaves</tissue>
    </source>
</reference>
<name>A0ACB9HMC1_9ASTR</name>